<name>A0A0S4LUA5_9BACT</name>
<evidence type="ECO:0000313" key="1">
    <source>
        <dbReference type="EMBL" id="CUS39446.1"/>
    </source>
</evidence>
<accession>A0A0S4LUA5</accession>
<dbReference type="AlphaFoldDB" id="A0A0S4LUA5"/>
<evidence type="ECO:0008006" key="3">
    <source>
        <dbReference type="Google" id="ProtNLM"/>
    </source>
</evidence>
<dbReference type="OrthoDB" id="9791640at2"/>
<dbReference type="STRING" id="1742972.COMA1_80022"/>
<sequence>MKTLDNIRRQLSAGEFEFSHHAFKRAVERNISDVEVQQAGAEASIIEDYPEDKYAPSSLMLGFTAADRPLHIQVSHADSDLLKIITIYQPNPTEWYDYTKRR</sequence>
<dbReference type="Pfam" id="PF14076">
    <property type="entry name" value="DUF4258"/>
    <property type="match status" value="1"/>
</dbReference>
<reference evidence="1 2" key="1">
    <citation type="submission" date="2015-10" db="EMBL/GenBank/DDBJ databases">
        <authorList>
            <person name="Gilbert D.G."/>
        </authorList>
    </citation>
    <scope>NUCLEOTIDE SEQUENCE [LARGE SCALE GENOMIC DNA]</scope>
    <source>
        <strain evidence="1">COMA1</strain>
    </source>
</reference>
<dbReference type="EMBL" id="CZQA01000014">
    <property type="protein sequence ID" value="CUS39446.1"/>
    <property type="molecule type" value="Genomic_DNA"/>
</dbReference>
<dbReference type="InterPro" id="IPR025354">
    <property type="entry name" value="DUF4258"/>
</dbReference>
<keyword evidence="2" id="KW-1185">Reference proteome</keyword>
<protein>
    <recommendedName>
        <fullName evidence="3">DUF4258 domain-containing protein</fullName>
    </recommendedName>
</protein>
<organism evidence="1 2">
    <name type="scientific">Candidatus Nitrospira nitrosa</name>
    <dbReference type="NCBI Taxonomy" id="1742972"/>
    <lineage>
        <taxon>Bacteria</taxon>
        <taxon>Pseudomonadati</taxon>
        <taxon>Nitrospirota</taxon>
        <taxon>Nitrospiria</taxon>
        <taxon>Nitrospirales</taxon>
        <taxon>Nitrospiraceae</taxon>
        <taxon>Nitrospira</taxon>
    </lineage>
</organism>
<dbReference type="RefSeq" id="WP_090751225.1">
    <property type="nucleotide sequence ID" value="NZ_CZQA01000014.1"/>
</dbReference>
<gene>
    <name evidence="1" type="ORF">COMA1_80022</name>
</gene>
<evidence type="ECO:0000313" key="2">
    <source>
        <dbReference type="Proteomes" id="UP000199032"/>
    </source>
</evidence>
<proteinExistence type="predicted"/>
<dbReference type="Proteomes" id="UP000199032">
    <property type="component" value="Unassembled WGS sequence"/>
</dbReference>